<feature type="domain" description="Peptidoglycan beta-N-acetylmuramidase NamZ C-terminal" evidence="2">
    <location>
        <begin position="278"/>
        <end position="435"/>
    </location>
</feature>
<dbReference type="InterPro" id="IPR048503">
    <property type="entry name" value="NamZ_C"/>
</dbReference>
<evidence type="ECO:0000313" key="4">
    <source>
        <dbReference type="Proteomes" id="UP000527616"/>
    </source>
</evidence>
<dbReference type="EMBL" id="JACBZS010000001">
    <property type="protein sequence ID" value="NYI70009.1"/>
    <property type="molecule type" value="Genomic_DNA"/>
</dbReference>
<dbReference type="Proteomes" id="UP000527616">
    <property type="component" value="Unassembled WGS sequence"/>
</dbReference>
<evidence type="ECO:0000259" key="1">
    <source>
        <dbReference type="Pfam" id="PF07075"/>
    </source>
</evidence>
<name>A0A7Z0IJX3_9ACTN</name>
<dbReference type="PANTHER" id="PTHR42915:SF1">
    <property type="entry name" value="PEPTIDOGLYCAN BETA-N-ACETYLMURAMIDASE NAMZ"/>
    <property type="match status" value="1"/>
</dbReference>
<dbReference type="AlphaFoldDB" id="A0A7Z0IJX3"/>
<dbReference type="GO" id="GO:0033922">
    <property type="term" value="F:peptidoglycan beta-N-acetylmuramidase activity"/>
    <property type="evidence" value="ECO:0007669"/>
    <property type="project" value="InterPro"/>
</dbReference>
<organism evidence="3 4">
    <name type="scientific">Naumannella cuiyingiana</name>
    <dbReference type="NCBI Taxonomy" id="1347891"/>
    <lineage>
        <taxon>Bacteria</taxon>
        <taxon>Bacillati</taxon>
        <taxon>Actinomycetota</taxon>
        <taxon>Actinomycetes</taxon>
        <taxon>Propionibacteriales</taxon>
        <taxon>Propionibacteriaceae</taxon>
        <taxon>Naumannella</taxon>
    </lineage>
</organism>
<evidence type="ECO:0000259" key="2">
    <source>
        <dbReference type="Pfam" id="PF20732"/>
    </source>
</evidence>
<evidence type="ECO:0000313" key="3">
    <source>
        <dbReference type="EMBL" id="NYI70009.1"/>
    </source>
</evidence>
<comment type="caution">
    <text evidence="3">The sequence shown here is derived from an EMBL/GenBank/DDBJ whole genome shotgun (WGS) entry which is preliminary data.</text>
</comment>
<dbReference type="InterPro" id="IPR048502">
    <property type="entry name" value="NamZ_N"/>
</dbReference>
<dbReference type="PIRSF" id="PIRSF016719">
    <property type="entry name" value="UCP016719"/>
    <property type="match status" value="1"/>
</dbReference>
<dbReference type="PANTHER" id="PTHR42915">
    <property type="entry name" value="HYPOTHETICAL 460 KDA PROTEIN IN FEUA-SIGW INTERGENIC REGION [PRECURSOR]"/>
    <property type="match status" value="1"/>
</dbReference>
<dbReference type="InterPro" id="IPR006311">
    <property type="entry name" value="TAT_signal"/>
</dbReference>
<reference evidence="3 4" key="1">
    <citation type="submission" date="2020-07" db="EMBL/GenBank/DDBJ databases">
        <title>Sequencing the genomes of 1000 actinobacteria strains.</title>
        <authorList>
            <person name="Klenk H.-P."/>
        </authorList>
    </citation>
    <scope>NUCLEOTIDE SEQUENCE [LARGE SCALE GENOMIC DNA]</scope>
    <source>
        <strain evidence="3 4">DSM 103164</strain>
    </source>
</reference>
<keyword evidence="4" id="KW-1185">Reference proteome</keyword>
<dbReference type="Pfam" id="PF20732">
    <property type="entry name" value="NamZ_C"/>
    <property type="match status" value="1"/>
</dbReference>
<accession>A0A7Z0IJX3</accession>
<dbReference type="Gene3D" id="3.40.50.12170">
    <property type="entry name" value="Uncharacterised protein PF07075, DUF1343"/>
    <property type="match status" value="1"/>
</dbReference>
<sequence length="437" mass="46763">MTEPELPSIGRRGVLLGAAAAAGVAGLAASGGLGGPTRAGAAGSVRTGADVAAAANWSAFAGQRIGIITNPTGVLSDSLASIVDVMAGSGKVEIGGVFGPEHGFRGSAQAGESEDTYVDERTGVTVYDAYGANDAKFEALFAEADVETVVFDIQDVGARFYTYIWTMYHAMIAAARAGLRFVILDRPNPVGGTARGPLLVDGFTSGVGQDRIVQQHGMTVGELARFFDGEFVAGKAGRRLPALDVIKVEGWQPDQLYAETGLTWVLPSPNMPTPDTALLYPGTGLFEAVNLSEGRGTTRPFELIGAPFMDHRWNARLNDAGLAGVRFREAYFNPTFSKHAGTVCAGVQVHLTEPRRVDAIAVAVTMLCAARDLYADFDWRAEAGGGQKGRWIDLLTGSSRFREQFERGAAPAALIARWRRELTEFDRRRQRYLLYPR</sequence>
<dbReference type="Pfam" id="PF07075">
    <property type="entry name" value="NamZ_N"/>
    <property type="match status" value="1"/>
</dbReference>
<gene>
    <name evidence="3" type="ORF">GGQ54_000569</name>
</gene>
<protein>
    <submittedName>
        <fullName evidence="3">Uncharacterized protein YbbC (DUF1343 family)</fullName>
    </submittedName>
</protein>
<feature type="domain" description="Peptidoglycan beta-N-acetylmuramidase NamZ N-terminal" evidence="1">
    <location>
        <begin position="65"/>
        <end position="274"/>
    </location>
</feature>
<dbReference type="RefSeq" id="WP_343045836.1">
    <property type="nucleotide sequence ID" value="NZ_JACBZS010000001.1"/>
</dbReference>
<dbReference type="Gene3D" id="3.90.1150.140">
    <property type="match status" value="1"/>
</dbReference>
<proteinExistence type="predicted"/>
<dbReference type="InterPro" id="IPR008302">
    <property type="entry name" value="NamZ"/>
</dbReference>
<dbReference type="PROSITE" id="PS51318">
    <property type="entry name" value="TAT"/>
    <property type="match status" value="1"/>
</dbReference>